<dbReference type="EMBL" id="JAGHQL010000031">
    <property type="protein sequence ID" value="KAH0543533.1"/>
    <property type="molecule type" value="Genomic_DNA"/>
</dbReference>
<proteinExistence type="predicted"/>
<gene>
    <name evidence="2" type="ORF">FGG08_002201</name>
</gene>
<accession>A0A9P8I9S5</accession>
<evidence type="ECO:0000313" key="3">
    <source>
        <dbReference type="Proteomes" id="UP000698800"/>
    </source>
</evidence>
<feature type="region of interest" description="Disordered" evidence="1">
    <location>
        <begin position="1"/>
        <end position="30"/>
    </location>
</feature>
<evidence type="ECO:0000256" key="1">
    <source>
        <dbReference type="SAM" id="MobiDB-lite"/>
    </source>
</evidence>
<sequence length="120" mass="13104">MIALRSNEDYPQISRKKTKMCSKLTHRGDASDAGDARIVNSLHQNATWAKGDTLLDKTGEIRGVSHPETGCDVARPSLVENTGRFEDGVPPLTNYKAPALLPSAGFRDEEQAKTPILNDK</sequence>
<keyword evidence="3" id="KW-1185">Reference proteome</keyword>
<dbReference type="Proteomes" id="UP000698800">
    <property type="component" value="Unassembled WGS sequence"/>
</dbReference>
<protein>
    <submittedName>
        <fullName evidence="2">Uncharacterized protein</fullName>
    </submittedName>
</protein>
<reference evidence="2" key="1">
    <citation type="submission" date="2021-03" db="EMBL/GenBank/DDBJ databases">
        <title>Comparative genomics and phylogenomic investigation of the class Geoglossomycetes provide insights into ecological specialization and systematics.</title>
        <authorList>
            <person name="Melie T."/>
            <person name="Pirro S."/>
            <person name="Miller A.N."/>
            <person name="Quandt A."/>
        </authorList>
    </citation>
    <scope>NUCLEOTIDE SEQUENCE</scope>
    <source>
        <strain evidence="2">GBOQ0MN5Z8</strain>
    </source>
</reference>
<dbReference type="AlphaFoldDB" id="A0A9P8I9S5"/>
<evidence type="ECO:0000313" key="2">
    <source>
        <dbReference type="EMBL" id="KAH0543533.1"/>
    </source>
</evidence>
<organism evidence="2 3">
    <name type="scientific">Glutinoglossum americanum</name>
    <dbReference type="NCBI Taxonomy" id="1670608"/>
    <lineage>
        <taxon>Eukaryota</taxon>
        <taxon>Fungi</taxon>
        <taxon>Dikarya</taxon>
        <taxon>Ascomycota</taxon>
        <taxon>Pezizomycotina</taxon>
        <taxon>Geoglossomycetes</taxon>
        <taxon>Geoglossales</taxon>
        <taxon>Geoglossaceae</taxon>
        <taxon>Glutinoglossum</taxon>
    </lineage>
</organism>
<name>A0A9P8I9S5_9PEZI</name>
<comment type="caution">
    <text evidence="2">The sequence shown here is derived from an EMBL/GenBank/DDBJ whole genome shotgun (WGS) entry which is preliminary data.</text>
</comment>